<keyword evidence="1" id="KW-0812">Transmembrane</keyword>
<sequence>MKYEAASLAGQTVDATVSALTFRLRIREDATTKNGSTRTSRTLLSVESHRGWTVATTHRKPRRRLEIASLALPLIGLVFGVSAYWLVADKHFNVLVAVPSIVAAALEATHLVKREAPRL</sequence>
<gene>
    <name evidence="2" type="ORF">R3P96_12635</name>
</gene>
<reference evidence="2 3" key="1">
    <citation type="submission" date="2023-10" db="EMBL/GenBank/DDBJ databases">
        <title>Development of a sustainable strategy for remediation of hydrocarbon-contaminated territories based on the waste exchange concept.</title>
        <authorList>
            <person name="Krivoruchko A."/>
        </authorList>
    </citation>
    <scope>NUCLEOTIDE SEQUENCE [LARGE SCALE GENOMIC DNA]</scope>
    <source>
        <strain evidence="2 3">IEGM 1323</strain>
    </source>
</reference>
<name>A0ABU4BDA8_9NOCA</name>
<dbReference type="RefSeq" id="WP_317564637.1">
    <property type="nucleotide sequence ID" value="NZ_JAWLJX010000003.1"/>
</dbReference>
<proteinExistence type="predicted"/>
<comment type="caution">
    <text evidence="2">The sequence shown here is derived from an EMBL/GenBank/DDBJ whole genome shotgun (WGS) entry which is preliminary data.</text>
</comment>
<dbReference type="EMBL" id="JAWLJX010000003">
    <property type="protein sequence ID" value="MDV6262186.1"/>
    <property type="molecule type" value="Genomic_DNA"/>
</dbReference>
<keyword evidence="3" id="KW-1185">Reference proteome</keyword>
<feature type="transmembrane region" description="Helical" evidence="1">
    <location>
        <begin position="67"/>
        <end position="86"/>
    </location>
</feature>
<evidence type="ECO:0000256" key="1">
    <source>
        <dbReference type="SAM" id="Phobius"/>
    </source>
</evidence>
<dbReference type="Proteomes" id="UP001185755">
    <property type="component" value="Unassembled WGS sequence"/>
</dbReference>
<evidence type="ECO:0000313" key="3">
    <source>
        <dbReference type="Proteomes" id="UP001185755"/>
    </source>
</evidence>
<organism evidence="2 3">
    <name type="scientific">Rhodococcoides yunnanense</name>
    <dbReference type="NCBI Taxonomy" id="278209"/>
    <lineage>
        <taxon>Bacteria</taxon>
        <taxon>Bacillati</taxon>
        <taxon>Actinomycetota</taxon>
        <taxon>Actinomycetes</taxon>
        <taxon>Mycobacteriales</taxon>
        <taxon>Nocardiaceae</taxon>
        <taxon>Rhodococcoides</taxon>
    </lineage>
</organism>
<evidence type="ECO:0000313" key="2">
    <source>
        <dbReference type="EMBL" id="MDV6262186.1"/>
    </source>
</evidence>
<protein>
    <submittedName>
        <fullName evidence="2">Uncharacterized protein</fullName>
    </submittedName>
</protein>
<keyword evidence="1" id="KW-1133">Transmembrane helix</keyword>
<keyword evidence="1" id="KW-0472">Membrane</keyword>
<accession>A0ABU4BDA8</accession>